<feature type="chain" id="PRO_5039359780" description="Outer membrane protein" evidence="1">
    <location>
        <begin position="26"/>
        <end position="769"/>
    </location>
</feature>
<gene>
    <name evidence="2" type="ORF">IAC08_09345</name>
</gene>
<keyword evidence="1" id="KW-0732">Signal</keyword>
<reference evidence="2" key="1">
    <citation type="submission" date="2020-10" db="EMBL/GenBank/DDBJ databases">
        <authorList>
            <person name="Gilroy R."/>
        </authorList>
    </citation>
    <scope>NUCLEOTIDE SEQUENCE</scope>
    <source>
        <strain evidence="2">B1-3475</strain>
    </source>
</reference>
<organism evidence="2 3">
    <name type="scientific">Candidatus Cryptobacteroides intestinigallinarum</name>
    <dbReference type="NCBI Taxonomy" id="2840767"/>
    <lineage>
        <taxon>Bacteria</taxon>
        <taxon>Pseudomonadati</taxon>
        <taxon>Bacteroidota</taxon>
        <taxon>Bacteroidia</taxon>
        <taxon>Bacteroidales</taxon>
        <taxon>Candidatus Cryptobacteroides</taxon>
    </lineage>
</organism>
<evidence type="ECO:0000313" key="3">
    <source>
        <dbReference type="Proteomes" id="UP000823617"/>
    </source>
</evidence>
<evidence type="ECO:0008006" key="4">
    <source>
        <dbReference type="Google" id="ProtNLM"/>
    </source>
</evidence>
<dbReference type="EMBL" id="JADIMK010000102">
    <property type="protein sequence ID" value="MBO8456586.1"/>
    <property type="molecule type" value="Genomic_DNA"/>
</dbReference>
<reference evidence="2" key="2">
    <citation type="journal article" date="2021" name="PeerJ">
        <title>Extensive microbial diversity within the chicken gut microbiome revealed by metagenomics and culture.</title>
        <authorList>
            <person name="Gilroy R."/>
            <person name="Ravi A."/>
            <person name="Getino M."/>
            <person name="Pursley I."/>
            <person name="Horton D.L."/>
            <person name="Alikhan N.F."/>
            <person name="Baker D."/>
            <person name="Gharbi K."/>
            <person name="Hall N."/>
            <person name="Watson M."/>
            <person name="Adriaenssens E.M."/>
            <person name="Foster-Nyarko E."/>
            <person name="Jarju S."/>
            <person name="Secka A."/>
            <person name="Antonio M."/>
            <person name="Oren A."/>
            <person name="Chaudhuri R.R."/>
            <person name="La Ragione R."/>
            <person name="Hildebrand F."/>
            <person name="Pallen M.J."/>
        </authorList>
    </citation>
    <scope>NUCLEOTIDE SEQUENCE</scope>
    <source>
        <strain evidence="2">B1-3475</strain>
    </source>
</reference>
<evidence type="ECO:0000313" key="2">
    <source>
        <dbReference type="EMBL" id="MBO8456586.1"/>
    </source>
</evidence>
<comment type="caution">
    <text evidence="2">The sequence shown here is derived from an EMBL/GenBank/DDBJ whole genome shotgun (WGS) entry which is preliminary data.</text>
</comment>
<feature type="signal peptide" evidence="1">
    <location>
        <begin position="1"/>
        <end position="25"/>
    </location>
</feature>
<protein>
    <recommendedName>
        <fullName evidence="4">Outer membrane protein</fullName>
    </recommendedName>
</protein>
<dbReference type="AlphaFoldDB" id="A0A9D9N142"/>
<sequence>MKRILLLVFTAALLSATFAASPAFSQEIKTVTGKIINKTTGKPFDPATVTIYTFNTVGEAQDALKAIQETGFFFGNLEIKPEADGYYETRVSETGALLVTIVGVEEKVLEKVNYRIKIDFNILGGNILPPSIKTEQLTEPTPIEGENEIQGDTLIATSAIPLPDRFGKTNARLILQPVLFSAETSDTIRYLRPRIFDGDQYALTQDRRMEYDAIDNDPLKKFVDTTLNLRADSMIVNWADKIKLPDPKKGYYVQGYLQMEDYNTIYYNDTVMLASPRSRRPLRFLEYSFDQYNLDHDKYKERAQKELRNTAGNISLTFLVNKAEIDSKDTSGLKQLEQLRSDLLGIVKGDGSRLTEFHIKGISSPDGSYASNLKLAKSRMNYAMSQITSVISRYDLDRIYHTTKAEVAPWSAVADILEADSLMTQAQDVRDIIAQYPNSHDSQGLKIRRLPYYKEIISPRLSQLRTITYEYKYEINRELTPAEILDRYENDQDYRSGRKKFALYEYWNLFSMVKDKDELFELYKRAYNDSKEISGKPWALAANNYAVACLQRGIVDTTILSSLINPGRRKVNIETKRADGTISSVINPDACVANQIAMLLMSDNYSRASVLVQILPNTEQFQMIKALTMCLCGLYKGGKTYEEQQRNLGYFNVIANSTPRNKVVMSLAMRNANYDKAAEAAIADLPQDDPLTDYFYAIIACRNAERFSSSGDAFSAFMAEDEAVYRLKSAIAKDKNFYHIAETDKDISESVFTVVKEDLEKEKNGGDEQ</sequence>
<proteinExistence type="predicted"/>
<dbReference type="Proteomes" id="UP000823617">
    <property type="component" value="Unassembled WGS sequence"/>
</dbReference>
<evidence type="ECO:0000256" key="1">
    <source>
        <dbReference type="SAM" id="SignalP"/>
    </source>
</evidence>
<accession>A0A9D9N142</accession>
<name>A0A9D9N142_9BACT</name>